<dbReference type="InterPro" id="IPR036937">
    <property type="entry name" value="Adhesion_dom_fimbrial_sf"/>
</dbReference>
<evidence type="ECO:0000259" key="1">
    <source>
        <dbReference type="Pfam" id="PF00419"/>
    </source>
</evidence>
<organism evidence="2 3">
    <name type="scientific">Pseudomonas farsensis</name>
    <dbReference type="NCBI Taxonomy" id="2745492"/>
    <lineage>
        <taxon>Bacteria</taxon>
        <taxon>Pseudomonadati</taxon>
        <taxon>Pseudomonadota</taxon>
        <taxon>Gammaproteobacteria</taxon>
        <taxon>Pseudomonadales</taxon>
        <taxon>Pseudomonadaceae</taxon>
        <taxon>Pseudomonas</taxon>
    </lineage>
</organism>
<dbReference type="EMBL" id="JBBHLC010000066">
    <property type="protein sequence ID" value="MEJ5865176.1"/>
    <property type="molecule type" value="Genomic_DNA"/>
</dbReference>
<evidence type="ECO:0000313" key="3">
    <source>
        <dbReference type="Proteomes" id="UP001380290"/>
    </source>
</evidence>
<dbReference type="Gene3D" id="2.60.40.3310">
    <property type="match status" value="1"/>
</dbReference>
<dbReference type="PANTHER" id="PTHR33420:SF26">
    <property type="entry name" value="FIMBRIAL SUBUNIT"/>
    <property type="match status" value="1"/>
</dbReference>
<dbReference type="PANTHER" id="PTHR33420">
    <property type="entry name" value="FIMBRIAL SUBUNIT ELFA-RELATED"/>
    <property type="match status" value="1"/>
</dbReference>
<dbReference type="InterPro" id="IPR050263">
    <property type="entry name" value="Bact_Fimbrial_Adh_Pro"/>
</dbReference>
<accession>A0ABU8QWY6</accession>
<sequence>MQYPVLQTRVPGIGVTIALGTPYDGALVATSNRFIADPGTLTAIPYRGGLRRHTVFATQVGDMRVKLTLVKTGPIAPGPQTIDEELFHGILDQMGKVLDFRLKTTVNHAQCSLRADAVSADPVQLGDYSLTDFPAPPGNARTVPFHIRLNDCQDDGNASAATAYIRLDGIRGSAPVDRALGLFSLTSNSTATGIGIQMQRADGTPMPLEQEVPVKRLNIGITQLDFQARFYQTAAKVTPGLAEGALNFTVSYQ</sequence>
<dbReference type="Pfam" id="PF00419">
    <property type="entry name" value="Fimbrial"/>
    <property type="match status" value="1"/>
</dbReference>
<name>A0ABU8QWY6_9PSED</name>
<feature type="domain" description="Fimbrial-type adhesion" evidence="1">
    <location>
        <begin position="103"/>
        <end position="253"/>
    </location>
</feature>
<gene>
    <name evidence="2" type="ORF">V7S98_18345</name>
</gene>
<comment type="caution">
    <text evidence="2">The sequence shown here is derived from an EMBL/GenBank/DDBJ whole genome shotgun (WGS) entry which is preliminary data.</text>
</comment>
<dbReference type="InterPro" id="IPR000259">
    <property type="entry name" value="Adhesion_dom_fimbrial"/>
</dbReference>
<protein>
    <submittedName>
        <fullName evidence="2">Fimbrial protein</fullName>
    </submittedName>
</protein>
<dbReference type="InterPro" id="IPR008966">
    <property type="entry name" value="Adhesion_dom_sf"/>
</dbReference>
<proteinExistence type="predicted"/>
<dbReference type="Proteomes" id="UP001380290">
    <property type="component" value="Unassembled WGS sequence"/>
</dbReference>
<dbReference type="SUPFAM" id="SSF49401">
    <property type="entry name" value="Bacterial adhesins"/>
    <property type="match status" value="1"/>
</dbReference>
<keyword evidence="3" id="KW-1185">Reference proteome</keyword>
<dbReference type="Gene3D" id="2.60.40.1090">
    <property type="entry name" value="Fimbrial-type adhesion domain"/>
    <property type="match status" value="1"/>
</dbReference>
<reference evidence="2 3" key="1">
    <citation type="submission" date="2024-02" db="EMBL/GenBank/DDBJ databases">
        <title>Identification of pathogenicity and growth-promoting function of Pseudomonas putida variant.</title>
        <authorList>
            <person name="Sun J."/>
        </authorList>
    </citation>
    <scope>NUCLEOTIDE SEQUENCE [LARGE SCALE GENOMIC DNA]</scope>
    <source>
        <strain evidence="2 3">A03</strain>
    </source>
</reference>
<evidence type="ECO:0000313" key="2">
    <source>
        <dbReference type="EMBL" id="MEJ5865176.1"/>
    </source>
</evidence>